<gene>
    <name evidence="6" type="ORF">DW190_00510</name>
    <name evidence="5" type="ORF">DW794_10535</name>
    <name evidence="4" type="ORF">ERS852494_02510</name>
</gene>
<keyword evidence="1" id="KW-0732">Signal</keyword>
<feature type="domain" description="DUF4784" evidence="3">
    <location>
        <begin position="32"/>
        <end position="137"/>
    </location>
</feature>
<evidence type="ECO:0000259" key="3">
    <source>
        <dbReference type="Pfam" id="PF20264"/>
    </source>
</evidence>
<dbReference type="Proteomes" id="UP000283512">
    <property type="component" value="Unassembled WGS sequence"/>
</dbReference>
<dbReference type="Pfam" id="PF16023">
    <property type="entry name" value="DUF4784"/>
    <property type="match status" value="1"/>
</dbReference>
<feature type="domain" description="DUF4784" evidence="2">
    <location>
        <begin position="165"/>
        <end position="442"/>
    </location>
</feature>
<dbReference type="InterPro" id="IPR031978">
    <property type="entry name" value="DUF4784"/>
</dbReference>
<evidence type="ECO:0000259" key="2">
    <source>
        <dbReference type="Pfam" id="PF16023"/>
    </source>
</evidence>
<organism evidence="4 7">
    <name type="scientific">Bacteroides caccae</name>
    <dbReference type="NCBI Taxonomy" id="47678"/>
    <lineage>
        <taxon>Bacteria</taxon>
        <taxon>Pseudomonadati</taxon>
        <taxon>Bacteroidota</taxon>
        <taxon>Bacteroidia</taxon>
        <taxon>Bacteroidales</taxon>
        <taxon>Bacteroidaceae</taxon>
        <taxon>Bacteroides</taxon>
    </lineage>
</organism>
<evidence type="ECO:0000313" key="4">
    <source>
        <dbReference type="EMBL" id="CUP54636.1"/>
    </source>
</evidence>
<dbReference type="InterPro" id="IPR046546">
    <property type="entry name" value="DUF4784_N"/>
</dbReference>
<evidence type="ECO:0000313" key="8">
    <source>
        <dbReference type="Proteomes" id="UP000283512"/>
    </source>
</evidence>
<protein>
    <submittedName>
        <fullName evidence="5">DUF4784 domain-containing protein</fullName>
    </submittedName>
</protein>
<dbReference type="RefSeq" id="WP_055172297.1">
    <property type="nucleotide sequence ID" value="NZ_CAXSLD010000001.1"/>
</dbReference>
<dbReference type="EMBL" id="CZAI01000005">
    <property type="protein sequence ID" value="CUP54636.1"/>
    <property type="molecule type" value="Genomic_DNA"/>
</dbReference>
<evidence type="ECO:0000313" key="9">
    <source>
        <dbReference type="Proteomes" id="UP000284689"/>
    </source>
</evidence>
<dbReference type="AlphaFoldDB" id="A0A174P4B1"/>
<proteinExistence type="predicted"/>
<evidence type="ECO:0000313" key="6">
    <source>
        <dbReference type="EMBL" id="RHH94784.1"/>
    </source>
</evidence>
<dbReference type="PROSITE" id="PS51257">
    <property type="entry name" value="PROKAR_LIPOPROTEIN"/>
    <property type="match status" value="1"/>
</dbReference>
<reference evidence="4 7" key="1">
    <citation type="submission" date="2015-09" db="EMBL/GenBank/DDBJ databases">
        <authorList>
            <consortium name="Pathogen Informatics"/>
        </authorList>
    </citation>
    <scope>NUCLEOTIDE SEQUENCE [LARGE SCALE GENOMIC DNA]</scope>
    <source>
        <strain evidence="4 7">2789STDY5834880</strain>
    </source>
</reference>
<evidence type="ECO:0000256" key="1">
    <source>
        <dbReference type="SAM" id="SignalP"/>
    </source>
</evidence>
<dbReference type="Gene3D" id="2.60.40.3920">
    <property type="match status" value="1"/>
</dbReference>
<dbReference type="EMBL" id="QSJD01000014">
    <property type="protein sequence ID" value="RHD48280.1"/>
    <property type="molecule type" value="Genomic_DNA"/>
</dbReference>
<dbReference type="Proteomes" id="UP000284689">
    <property type="component" value="Unassembled WGS sequence"/>
</dbReference>
<dbReference type="EMBL" id="QRKD01000001">
    <property type="protein sequence ID" value="RHH94784.1"/>
    <property type="molecule type" value="Genomic_DNA"/>
</dbReference>
<dbReference type="Pfam" id="PF20264">
    <property type="entry name" value="DUF4784_N"/>
    <property type="match status" value="1"/>
</dbReference>
<dbReference type="Proteomes" id="UP000095657">
    <property type="component" value="Unassembled WGS sequence"/>
</dbReference>
<feature type="chain" id="PRO_5041863269" evidence="1">
    <location>
        <begin position="23"/>
        <end position="444"/>
    </location>
</feature>
<accession>A0A174P4B1</accession>
<name>A0A174P4B1_9BACE</name>
<evidence type="ECO:0000313" key="7">
    <source>
        <dbReference type="Proteomes" id="UP000095657"/>
    </source>
</evidence>
<reference evidence="8 9" key="2">
    <citation type="submission" date="2018-08" db="EMBL/GenBank/DDBJ databases">
        <title>A genome reference for cultivated species of the human gut microbiota.</title>
        <authorList>
            <person name="Zou Y."/>
            <person name="Xue W."/>
            <person name="Luo G."/>
        </authorList>
    </citation>
    <scope>NUCLEOTIDE SEQUENCE [LARGE SCALE GENOMIC DNA]</scope>
    <source>
        <strain evidence="6 8">AM16-49B</strain>
        <strain evidence="5 9">AM31-16AC</strain>
    </source>
</reference>
<sequence>MTKNKLFAWAITLLCFSLTSCSDEKDGPSEKILVTNAGVTEANQTVKPGDIVHIYGDGFQEGDQVDFDFRWDLGEPLFPEGYLGPVSAEIVERHSNGMSIRMPYRKPESRVEIFLNRASERMSLGKVLLADGQTPKDFRLYGINETDKTIERAYAEETVTGKKTWDMSAHPDFRSVVNLQKTYGLCGLAKENGVQQPFFLDFCTGEWKALSFYDYNTLALVIGSGNDIAAIQQRGKGYSLYNVSAGLEQSNYATKTRSNFPMPEPQFELPEGFTPEQFGDYPGVFMQGNEIILLSARKGNGKWVPMLYNYRNGFYVLEGIEADAIIPFYFGMALPDSGSPSLLYQKKVGYMIYYSSGDNRGSSFRLLEPDKESSKLQLQEPFVQLSDKKVVSITNRPDRIGTITVLFSDKEEGRTTSDFDWNSKEWTDYTDLSDMPYNSVVWAN</sequence>
<feature type="signal peptide" evidence="1">
    <location>
        <begin position="1"/>
        <end position="22"/>
    </location>
</feature>
<evidence type="ECO:0000313" key="5">
    <source>
        <dbReference type="EMBL" id="RHD48280.1"/>
    </source>
</evidence>